<dbReference type="Proteomes" id="UP000314294">
    <property type="component" value="Unassembled WGS sequence"/>
</dbReference>
<evidence type="ECO:0000313" key="2">
    <source>
        <dbReference type="EMBL" id="TNN85179.1"/>
    </source>
</evidence>
<name>A0A4Z2J4P7_9TELE</name>
<comment type="caution">
    <text evidence="2">The sequence shown here is derived from an EMBL/GenBank/DDBJ whole genome shotgun (WGS) entry which is preliminary data.</text>
</comment>
<evidence type="ECO:0000256" key="1">
    <source>
        <dbReference type="SAM" id="MobiDB-lite"/>
    </source>
</evidence>
<keyword evidence="3" id="KW-1185">Reference proteome</keyword>
<reference evidence="2 3" key="1">
    <citation type="submission" date="2019-03" db="EMBL/GenBank/DDBJ databases">
        <title>First draft genome of Liparis tanakae, snailfish: a comprehensive survey of snailfish specific genes.</title>
        <authorList>
            <person name="Kim W."/>
            <person name="Song I."/>
            <person name="Jeong J.-H."/>
            <person name="Kim D."/>
            <person name="Kim S."/>
            <person name="Ryu S."/>
            <person name="Song J.Y."/>
            <person name="Lee S.K."/>
        </authorList>
    </citation>
    <scope>NUCLEOTIDE SEQUENCE [LARGE SCALE GENOMIC DNA]</scope>
    <source>
        <tissue evidence="2">Muscle</tissue>
    </source>
</reference>
<organism evidence="2 3">
    <name type="scientific">Liparis tanakae</name>
    <name type="common">Tanaka's snailfish</name>
    <dbReference type="NCBI Taxonomy" id="230148"/>
    <lineage>
        <taxon>Eukaryota</taxon>
        <taxon>Metazoa</taxon>
        <taxon>Chordata</taxon>
        <taxon>Craniata</taxon>
        <taxon>Vertebrata</taxon>
        <taxon>Euteleostomi</taxon>
        <taxon>Actinopterygii</taxon>
        <taxon>Neopterygii</taxon>
        <taxon>Teleostei</taxon>
        <taxon>Neoteleostei</taxon>
        <taxon>Acanthomorphata</taxon>
        <taxon>Eupercaria</taxon>
        <taxon>Perciformes</taxon>
        <taxon>Cottioidei</taxon>
        <taxon>Cottales</taxon>
        <taxon>Liparidae</taxon>
        <taxon>Liparis</taxon>
    </lineage>
</organism>
<feature type="region of interest" description="Disordered" evidence="1">
    <location>
        <begin position="1"/>
        <end position="27"/>
    </location>
</feature>
<sequence length="111" mass="11771">MARSDLGESGPHAGPRGAHTHGPLFLGVRGVHTASGASSGCSATTSTARRRRSSLLFLLPCIEELRPLFYTLSSPRSRQKERHGCGEAGVSGKEQDFMGVRPPGADDEDQP</sequence>
<dbReference type="AlphaFoldDB" id="A0A4Z2J4P7"/>
<gene>
    <name evidence="2" type="ORF">EYF80_004529</name>
</gene>
<accession>A0A4Z2J4P7</accession>
<dbReference type="EMBL" id="SRLO01000022">
    <property type="protein sequence ID" value="TNN85179.1"/>
    <property type="molecule type" value="Genomic_DNA"/>
</dbReference>
<proteinExistence type="predicted"/>
<feature type="region of interest" description="Disordered" evidence="1">
    <location>
        <begin position="72"/>
        <end position="111"/>
    </location>
</feature>
<protein>
    <submittedName>
        <fullName evidence="2">Uncharacterized protein</fullName>
    </submittedName>
</protein>
<evidence type="ECO:0000313" key="3">
    <source>
        <dbReference type="Proteomes" id="UP000314294"/>
    </source>
</evidence>